<dbReference type="Gene3D" id="3.30.420.10">
    <property type="entry name" value="Ribonuclease H-like superfamily/Ribonuclease H"/>
    <property type="match status" value="1"/>
</dbReference>
<dbReference type="GO" id="GO:0003676">
    <property type="term" value="F:nucleic acid binding"/>
    <property type="evidence" value="ECO:0007669"/>
    <property type="project" value="InterPro"/>
</dbReference>
<evidence type="ECO:0000256" key="7">
    <source>
        <dbReference type="SAM" id="SignalP"/>
    </source>
</evidence>
<evidence type="ECO:0000313" key="10">
    <source>
        <dbReference type="Proteomes" id="UP000230002"/>
    </source>
</evidence>
<keyword evidence="10" id="KW-1185">Reference proteome</keyword>
<dbReference type="GO" id="GO:0004527">
    <property type="term" value="F:exonuclease activity"/>
    <property type="evidence" value="ECO:0007669"/>
    <property type="project" value="UniProtKB-KW"/>
</dbReference>
<dbReference type="GO" id="GO:0006364">
    <property type="term" value="P:rRNA processing"/>
    <property type="evidence" value="ECO:0007669"/>
    <property type="project" value="UniProtKB-KW"/>
</dbReference>
<keyword evidence="4" id="KW-0269">Exonuclease</keyword>
<evidence type="ECO:0000256" key="2">
    <source>
        <dbReference type="ARBA" id="ARBA00022722"/>
    </source>
</evidence>
<keyword evidence="7" id="KW-0732">Signal</keyword>
<dbReference type="STRING" id="1077348.A0A2G8S7A8"/>
<dbReference type="GO" id="GO:0005634">
    <property type="term" value="C:nucleus"/>
    <property type="evidence" value="ECO:0007669"/>
    <property type="project" value="TreeGrafter"/>
</dbReference>
<gene>
    <name evidence="9" type="ORF">GSI_08251</name>
</gene>
<dbReference type="InterPro" id="IPR036397">
    <property type="entry name" value="RNaseH_sf"/>
</dbReference>
<keyword evidence="1" id="KW-0698">rRNA processing</keyword>
<dbReference type="InterPro" id="IPR013520">
    <property type="entry name" value="Ribonucl_H"/>
</dbReference>
<dbReference type="EMBL" id="AYKW01000020">
    <property type="protein sequence ID" value="PIL29614.1"/>
    <property type="molecule type" value="Genomic_DNA"/>
</dbReference>
<evidence type="ECO:0000256" key="6">
    <source>
        <dbReference type="SAM" id="MobiDB-lite"/>
    </source>
</evidence>
<reference evidence="9 10" key="1">
    <citation type="journal article" date="2015" name="Sci. Rep.">
        <title>Chromosome-level genome map provides insights into diverse defense mechanisms in the medicinal fungus Ganoderma sinense.</title>
        <authorList>
            <person name="Zhu Y."/>
            <person name="Xu J."/>
            <person name="Sun C."/>
            <person name="Zhou S."/>
            <person name="Xu H."/>
            <person name="Nelson D.R."/>
            <person name="Qian J."/>
            <person name="Song J."/>
            <person name="Luo H."/>
            <person name="Xiang L."/>
            <person name="Li Y."/>
            <person name="Xu Z."/>
            <person name="Ji A."/>
            <person name="Wang L."/>
            <person name="Lu S."/>
            <person name="Hayward A."/>
            <person name="Sun W."/>
            <person name="Li X."/>
            <person name="Schwartz D.C."/>
            <person name="Wang Y."/>
            <person name="Chen S."/>
        </authorList>
    </citation>
    <scope>NUCLEOTIDE SEQUENCE [LARGE SCALE GENOMIC DNA]</scope>
    <source>
        <strain evidence="9 10">ZZ0214-1</strain>
    </source>
</reference>
<evidence type="ECO:0000256" key="1">
    <source>
        <dbReference type="ARBA" id="ARBA00022552"/>
    </source>
</evidence>
<dbReference type="PANTHER" id="PTHR12801">
    <property type="entry name" value="RNA EXONUCLEASE REXO1 / RECO3 FAMILY MEMBER-RELATED"/>
    <property type="match status" value="1"/>
</dbReference>
<dbReference type="InterPro" id="IPR047021">
    <property type="entry name" value="REXO1/3/4-like"/>
</dbReference>
<dbReference type="SUPFAM" id="SSF53098">
    <property type="entry name" value="Ribonuclease H-like"/>
    <property type="match status" value="1"/>
</dbReference>
<evidence type="ECO:0000256" key="4">
    <source>
        <dbReference type="ARBA" id="ARBA00022839"/>
    </source>
</evidence>
<dbReference type="OrthoDB" id="8191639at2759"/>
<name>A0A2G8S7A8_9APHY</name>
<evidence type="ECO:0000256" key="5">
    <source>
        <dbReference type="ARBA" id="ARBA00025599"/>
    </source>
</evidence>
<keyword evidence="2" id="KW-0540">Nuclease</keyword>
<comment type="caution">
    <text evidence="9">The sequence shown here is derived from an EMBL/GenBank/DDBJ whole genome shotgun (WGS) entry which is preliminary data.</text>
</comment>
<feature type="compositionally biased region" description="Pro residues" evidence="6">
    <location>
        <begin position="30"/>
        <end position="46"/>
    </location>
</feature>
<organism evidence="9 10">
    <name type="scientific">Ganoderma sinense ZZ0214-1</name>
    <dbReference type="NCBI Taxonomy" id="1077348"/>
    <lineage>
        <taxon>Eukaryota</taxon>
        <taxon>Fungi</taxon>
        <taxon>Dikarya</taxon>
        <taxon>Basidiomycota</taxon>
        <taxon>Agaricomycotina</taxon>
        <taxon>Agaricomycetes</taxon>
        <taxon>Polyporales</taxon>
        <taxon>Polyporaceae</taxon>
        <taxon>Ganoderma</taxon>
    </lineage>
</organism>
<comment type="function">
    <text evidence="5">Exoribonuclease involved in ribosome biosynthesis. Involved in the processing of ITS1, the internal transcribed spacer localized between the 18S and 5.8S rRNAs.</text>
</comment>
<evidence type="ECO:0000256" key="3">
    <source>
        <dbReference type="ARBA" id="ARBA00022801"/>
    </source>
</evidence>
<protein>
    <recommendedName>
        <fullName evidence="8">Exonuclease domain-containing protein</fullName>
    </recommendedName>
</protein>
<dbReference type="PANTHER" id="PTHR12801:SF45">
    <property type="entry name" value="RNA EXONUCLEASE 4"/>
    <property type="match status" value="1"/>
</dbReference>
<dbReference type="InterPro" id="IPR012337">
    <property type="entry name" value="RNaseH-like_sf"/>
</dbReference>
<feature type="signal peptide" evidence="7">
    <location>
        <begin position="1"/>
        <end position="22"/>
    </location>
</feature>
<accession>A0A2G8S7A8</accession>
<dbReference type="SMART" id="SM00479">
    <property type="entry name" value="EXOIII"/>
    <property type="match status" value="1"/>
</dbReference>
<feature type="domain" description="Exonuclease" evidence="8">
    <location>
        <begin position="52"/>
        <end position="229"/>
    </location>
</feature>
<proteinExistence type="predicted"/>
<keyword evidence="3" id="KW-0378">Hydrolase</keyword>
<sequence>MALHPLHGSCLFQLPLLALGMASPSNTPVYPTPPPPHPDATPRPPRFFSPDRYVAAQAQIVYYGIVSRLPMVARVTLTDYRGRILLDSFVRPTQPVCDYRTAETGLEAHHLADGTSLSALVTSAARSPVFIDVQRQVASLIRDKILVGYGLWEFLSVMGLAHPAINTRDTALFMSFRRTLGYRPNDVVPLATLVKQFMGRDIEQNGNIPVERARAALDLFRSCEHIWEEIISTGAWPCSLPPFEFRRCFT</sequence>
<dbReference type="AlphaFoldDB" id="A0A2G8S7A8"/>
<evidence type="ECO:0000313" key="9">
    <source>
        <dbReference type="EMBL" id="PIL29614.1"/>
    </source>
</evidence>
<dbReference type="Proteomes" id="UP000230002">
    <property type="component" value="Unassembled WGS sequence"/>
</dbReference>
<evidence type="ECO:0000259" key="8">
    <source>
        <dbReference type="SMART" id="SM00479"/>
    </source>
</evidence>
<feature type="region of interest" description="Disordered" evidence="6">
    <location>
        <begin position="27"/>
        <end position="46"/>
    </location>
</feature>
<feature type="chain" id="PRO_5013546742" description="Exonuclease domain-containing protein" evidence="7">
    <location>
        <begin position="23"/>
        <end position="250"/>
    </location>
</feature>